<dbReference type="Proteomes" id="UP000886501">
    <property type="component" value="Unassembled WGS sequence"/>
</dbReference>
<gene>
    <name evidence="1" type="ORF">BDM02DRAFT_3188673</name>
</gene>
<organism evidence="1 2">
    <name type="scientific">Thelephora ganbajun</name>
    <name type="common">Ganba fungus</name>
    <dbReference type="NCBI Taxonomy" id="370292"/>
    <lineage>
        <taxon>Eukaryota</taxon>
        <taxon>Fungi</taxon>
        <taxon>Dikarya</taxon>
        <taxon>Basidiomycota</taxon>
        <taxon>Agaricomycotina</taxon>
        <taxon>Agaricomycetes</taxon>
        <taxon>Thelephorales</taxon>
        <taxon>Thelephoraceae</taxon>
        <taxon>Thelephora</taxon>
    </lineage>
</organism>
<evidence type="ECO:0000313" key="1">
    <source>
        <dbReference type="EMBL" id="KAF9646621.1"/>
    </source>
</evidence>
<reference evidence="1" key="2">
    <citation type="journal article" date="2020" name="Nat. Commun.">
        <title>Large-scale genome sequencing of mycorrhizal fungi provides insights into the early evolution of symbiotic traits.</title>
        <authorList>
            <person name="Miyauchi S."/>
            <person name="Kiss E."/>
            <person name="Kuo A."/>
            <person name="Drula E."/>
            <person name="Kohler A."/>
            <person name="Sanchez-Garcia M."/>
            <person name="Morin E."/>
            <person name="Andreopoulos B."/>
            <person name="Barry K.W."/>
            <person name="Bonito G."/>
            <person name="Buee M."/>
            <person name="Carver A."/>
            <person name="Chen C."/>
            <person name="Cichocki N."/>
            <person name="Clum A."/>
            <person name="Culley D."/>
            <person name="Crous P.W."/>
            <person name="Fauchery L."/>
            <person name="Girlanda M."/>
            <person name="Hayes R.D."/>
            <person name="Keri Z."/>
            <person name="LaButti K."/>
            <person name="Lipzen A."/>
            <person name="Lombard V."/>
            <person name="Magnuson J."/>
            <person name="Maillard F."/>
            <person name="Murat C."/>
            <person name="Nolan M."/>
            <person name="Ohm R.A."/>
            <person name="Pangilinan J."/>
            <person name="Pereira M.F."/>
            <person name="Perotto S."/>
            <person name="Peter M."/>
            <person name="Pfister S."/>
            <person name="Riley R."/>
            <person name="Sitrit Y."/>
            <person name="Stielow J.B."/>
            <person name="Szollosi G."/>
            <person name="Zifcakova L."/>
            <person name="Stursova M."/>
            <person name="Spatafora J.W."/>
            <person name="Tedersoo L."/>
            <person name="Vaario L.M."/>
            <person name="Yamada A."/>
            <person name="Yan M."/>
            <person name="Wang P."/>
            <person name="Xu J."/>
            <person name="Bruns T."/>
            <person name="Baldrian P."/>
            <person name="Vilgalys R."/>
            <person name="Dunand C."/>
            <person name="Henrissat B."/>
            <person name="Grigoriev I.V."/>
            <person name="Hibbett D."/>
            <person name="Nagy L.G."/>
            <person name="Martin F.M."/>
        </authorList>
    </citation>
    <scope>NUCLEOTIDE SEQUENCE</scope>
    <source>
        <strain evidence="1">P2</strain>
    </source>
</reference>
<accession>A0ACB6ZBU0</accession>
<evidence type="ECO:0000313" key="2">
    <source>
        <dbReference type="Proteomes" id="UP000886501"/>
    </source>
</evidence>
<protein>
    <submittedName>
        <fullName evidence="1">Uncharacterized protein</fullName>
    </submittedName>
</protein>
<dbReference type="EMBL" id="MU118053">
    <property type="protein sequence ID" value="KAF9646621.1"/>
    <property type="molecule type" value="Genomic_DNA"/>
</dbReference>
<keyword evidence="2" id="KW-1185">Reference proteome</keyword>
<comment type="caution">
    <text evidence="1">The sequence shown here is derived from an EMBL/GenBank/DDBJ whole genome shotgun (WGS) entry which is preliminary data.</text>
</comment>
<reference evidence="1" key="1">
    <citation type="submission" date="2019-10" db="EMBL/GenBank/DDBJ databases">
        <authorList>
            <consortium name="DOE Joint Genome Institute"/>
            <person name="Kuo A."/>
            <person name="Miyauchi S."/>
            <person name="Kiss E."/>
            <person name="Drula E."/>
            <person name="Kohler A."/>
            <person name="Sanchez-Garcia M."/>
            <person name="Andreopoulos B."/>
            <person name="Barry K.W."/>
            <person name="Bonito G."/>
            <person name="Buee M."/>
            <person name="Carver A."/>
            <person name="Chen C."/>
            <person name="Cichocki N."/>
            <person name="Clum A."/>
            <person name="Culley D."/>
            <person name="Crous P.W."/>
            <person name="Fauchery L."/>
            <person name="Girlanda M."/>
            <person name="Hayes R."/>
            <person name="Keri Z."/>
            <person name="Labutti K."/>
            <person name="Lipzen A."/>
            <person name="Lombard V."/>
            <person name="Magnuson J."/>
            <person name="Maillard F."/>
            <person name="Morin E."/>
            <person name="Murat C."/>
            <person name="Nolan M."/>
            <person name="Ohm R."/>
            <person name="Pangilinan J."/>
            <person name="Pereira M."/>
            <person name="Perotto S."/>
            <person name="Peter M."/>
            <person name="Riley R."/>
            <person name="Sitrit Y."/>
            <person name="Stielow B."/>
            <person name="Szollosi G."/>
            <person name="Zifcakova L."/>
            <person name="Stursova M."/>
            <person name="Spatafora J.W."/>
            <person name="Tedersoo L."/>
            <person name="Vaario L.-M."/>
            <person name="Yamada A."/>
            <person name="Yan M."/>
            <person name="Wang P."/>
            <person name="Xu J."/>
            <person name="Bruns T."/>
            <person name="Baldrian P."/>
            <person name="Vilgalys R."/>
            <person name="Henrissat B."/>
            <person name="Grigoriev I.V."/>
            <person name="Hibbett D."/>
            <person name="Nagy L.G."/>
            <person name="Martin F.M."/>
        </authorList>
    </citation>
    <scope>NUCLEOTIDE SEQUENCE</scope>
    <source>
        <strain evidence="1">P2</strain>
    </source>
</reference>
<sequence>MARIDPSKPEQDLPCVIAAMMFWSDKTVLNLFGQNKAWPVYFFFGNQPKSKRAKPTAGGECHLAYLPQLPDRIQDKIKDAIGKAASRALLTHCQREIFQAAWLILIQDPEFLDAYVNGMIIDCIDGVRRRVFPQFFMYLADYPEKTLIATIKDFGTRPCPRCLVTINQIQAIGREDDRKCREESRQQDDAERRKKVDDARKSLYDEGYAIAGDHVDGLLKDESLVPTKNAFSVTLSPFGFDFHKMLTVDLLHEVELGVWKALLAHLIRMLHACGVDKVHEFDERFQMVPTFGDKIRHFEGNISEMKRLAGRDLEDILQSIIPCIEGLFLKPHNTSVIELLFIFATWHALAKLHIHTDTSLRLLDTATTALGNALQYFARVTCPEFNTFETSAEYTKRQHQQAAATSSKSNTTSSMSNTALPSTSGAASSLTPNTVSSPTGRQCRTFSLKTIKLHFLGDYVSCIKMFRTTDNYNSALGENCHHQVKLNCQSRSNNKEMAQQLGEMDYINFQVHRVADNLQWAGISIPSNSTVYLPYWIRDHRNDPALTGFMDLIHAHLCDRLSTDVYTDERVFIKDNILYEHPLLTVDYTTYDLKRDKDLIHLNFRNQAVMVYSPTSQGTEPWLYAHIIAVYHLFACTAADPEPKRLELLWVRWMQWHPSQLRGLNASQYTHISFTPHLGIPGEAFGFVDPSHIIRGCHLIPTFDLQ</sequence>
<name>A0ACB6ZBU0_THEGA</name>
<proteinExistence type="predicted"/>